<name>A0A1M5AT60_9CLOT</name>
<dbReference type="InterPro" id="IPR025466">
    <property type="entry name" value="DUF4317"/>
</dbReference>
<dbReference type="EMBL" id="FQVI01000022">
    <property type="protein sequence ID" value="SHF33385.1"/>
    <property type="molecule type" value="Genomic_DNA"/>
</dbReference>
<accession>A0A1M5AT60</accession>
<dbReference type="AlphaFoldDB" id="A0A1M5AT60"/>
<proteinExistence type="predicted"/>
<evidence type="ECO:0008006" key="3">
    <source>
        <dbReference type="Google" id="ProtNLM"/>
    </source>
</evidence>
<protein>
    <recommendedName>
        <fullName evidence="3">DUF4317 family protein</fullName>
    </recommendedName>
</protein>
<keyword evidence="2" id="KW-1185">Reference proteome</keyword>
<organism evidence="1 2">
    <name type="scientific">Lactonifactor longoviformis DSM 17459</name>
    <dbReference type="NCBI Taxonomy" id="1122155"/>
    <lineage>
        <taxon>Bacteria</taxon>
        <taxon>Bacillati</taxon>
        <taxon>Bacillota</taxon>
        <taxon>Clostridia</taxon>
        <taxon>Eubacteriales</taxon>
        <taxon>Clostridiaceae</taxon>
        <taxon>Lactonifactor</taxon>
    </lineage>
</organism>
<reference evidence="1 2" key="1">
    <citation type="submission" date="2016-11" db="EMBL/GenBank/DDBJ databases">
        <authorList>
            <person name="Jaros S."/>
            <person name="Januszkiewicz K."/>
            <person name="Wedrychowicz H."/>
        </authorList>
    </citation>
    <scope>NUCLEOTIDE SEQUENCE [LARGE SCALE GENOMIC DNA]</scope>
    <source>
        <strain evidence="1 2">DSM 17459</strain>
    </source>
</reference>
<evidence type="ECO:0000313" key="2">
    <source>
        <dbReference type="Proteomes" id="UP000184245"/>
    </source>
</evidence>
<dbReference type="STRING" id="1122155.SAMN02745158_03319"/>
<evidence type="ECO:0000313" key="1">
    <source>
        <dbReference type="EMBL" id="SHF33385.1"/>
    </source>
</evidence>
<dbReference type="Pfam" id="PF14199">
    <property type="entry name" value="DUF4317"/>
    <property type="match status" value="1"/>
</dbReference>
<sequence length="202" mass="23084">MLELTRRMTVKRNCFSRIAGAYIDEEGYIDGTFNTNFLKLSPSDQAANLQIAKAIPFANTNVNIKEYGFTEEAKGSGDLWQLFMGLKSCELKNDALLDTFYDFVSERYKSDRPYAVYLFFGAYDVPLKANDKEALWDSEEIYSFLIGAICPVHGEYEAEAPESGFLFPAFKNRSGDEYHINIYHADVDHPHTELFHGKIRVE</sequence>
<gene>
    <name evidence="1" type="ORF">SAMN02745158_03319</name>
</gene>
<dbReference type="Proteomes" id="UP000184245">
    <property type="component" value="Unassembled WGS sequence"/>
</dbReference>